<protein>
    <submittedName>
        <fullName evidence="1">Uncharacterized protein</fullName>
    </submittedName>
</protein>
<dbReference type="EMBL" id="QGKV02001556">
    <property type="protein sequence ID" value="KAF3517309.1"/>
    <property type="molecule type" value="Genomic_DNA"/>
</dbReference>
<keyword evidence="2" id="KW-1185">Reference proteome</keyword>
<organism evidence="1 2">
    <name type="scientific">Brassica cretica</name>
    <name type="common">Mustard</name>
    <dbReference type="NCBI Taxonomy" id="69181"/>
    <lineage>
        <taxon>Eukaryota</taxon>
        <taxon>Viridiplantae</taxon>
        <taxon>Streptophyta</taxon>
        <taxon>Embryophyta</taxon>
        <taxon>Tracheophyta</taxon>
        <taxon>Spermatophyta</taxon>
        <taxon>Magnoliopsida</taxon>
        <taxon>eudicotyledons</taxon>
        <taxon>Gunneridae</taxon>
        <taxon>Pentapetalae</taxon>
        <taxon>rosids</taxon>
        <taxon>malvids</taxon>
        <taxon>Brassicales</taxon>
        <taxon>Brassicaceae</taxon>
        <taxon>Brassiceae</taxon>
        <taxon>Brassica</taxon>
    </lineage>
</organism>
<evidence type="ECO:0000313" key="2">
    <source>
        <dbReference type="Proteomes" id="UP000266723"/>
    </source>
</evidence>
<reference evidence="1 2" key="1">
    <citation type="journal article" date="2020" name="BMC Genomics">
        <title>Intraspecific diversification of the crop wild relative Brassica cretica Lam. using demographic model selection.</title>
        <authorList>
            <person name="Kioukis A."/>
            <person name="Michalopoulou V.A."/>
            <person name="Briers L."/>
            <person name="Pirintsos S."/>
            <person name="Studholme D.J."/>
            <person name="Pavlidis P."/>
            <person name="Sarris P.F."/>
        </authorList>
    </citation>
    <scope>NUCLEOTIDE SEQUENCE [LARGE SCALE GENOMIC DNA]</scope>
    <source>
        <strain evidence="2">cv. PFS-1207/04</strain>
    </source>
</reference>
<sequence length="57" mass="6125">MFLKGPKNPSPIRTVLKSLGAVAAMQVDGLAAEGGRVERLEAAEKYVDKKQIDLRGT</sequence>
<gene>
    <name evidence="1" type="ORF">DY000_02061734</name>
</gene>
<proteinExistence type="predicted"/>
<evidence type="ECO:0000313" key="1">
    <source>
        <dbReference type="EMBL" id="KAF3517309.1"/>
    </source>
</evidence>
<accession>A0ABQ7ATJ7</accession>
<comment type="caution">
    <text evidence="1">The sequence shown here is derived from an EMBL/GenBank/DDBJ whole genome shotgun (WGS) entry which is preliminary data.</text>
</comment>
<dbReference type="Proteomes" id="UP000266723">
    <property type="component" value="Unassembled WGS sequence"/>
</dbReference>
<name>A0ABQ7ATJ7_BRACR</name>